<evidence type="ECO:0000313" key="1">
    <source>
        <dbReference type="EMBL" id="DAE20155.1"/>
    </source>
</evidence>
<sequence length="56" mass="6490">MLEALDLVSQDYKDLLKSDILPVLSDTFISNYKEQQKLATVKNKLMEDDIIKENCE</sequence>
<accession>A0A8S5QMW8</accession>
<proteinExistence type="predicted"/>
<dbReference type="EMBL" id="BK015689">
    <property type="protein sequence ID" value="DAE20155.1"/>
    <property type="molecule type" value="Genomic_DNA"/>
</dbReference>
<name>A0A8S5QMW8_9CAUD</name>
<organism evidence="1">
    <name type="scientific">CrAss-like virus sp. ctYsL76</name>
    <dbReference type="NCBI Taxonomy" id="2826826"/>
    <lineage>
        <taxon>Viruses</taxon>
        <taxon>Duplodnaviria</taxon>
        <taxon>Heunggongvirae</taxon>
        <taxon>Uroviricota</taxon>
        <taxon>Caudoviricetes</taxon>
        <taxon>Crassvirales</taxon>
    </lineage>
</organism>
<protein>
    <submittedName>
        <fullName evidence="1">Uncharacterized protein</fullName>
    </submittedName>
</protein>
<reference evidence="1" key="1">
    <citation type="journal article" date="2021" name="Proc. Natl. Acad. Sci. U.S.A.">
        <title>A Catalog of Tens of Thousands of Viruses from Human Metagenomes Reveals Hidden Associations with Chronic Diseases.</title>
        <authorList>
            <person name="Tisza M.J."/>
            <person name="Buck C.B."/>
        </authorList>
    </citation>
    <scope>NUCLEOTIDE SEQUENCE</scope>
    <source>
        <strain evidence="1">CtYsL76</strain>
    </source>
</reference>